<feature type="transmembrane region" description="Helical" evidence="7">
    <location>
        <begin position="6"/>
        <end position="32"/>
    </location>
</feature>
<protein>
    <submittedName>
        <fullName evidence="9">HD domain-containing protein</fullName>
    </submittedName>
</protein>
<dbReference type="PROSITE" id="PS51832">
    <property type="entry name" value="HD_GYP"/>
    <property type="match status" value="1"/>
</dbReference>
<dbReference type="PANTHER" id="PTHR45228">
    <property type="entry name" value="CYCLIC DI-GMP PHOSPHODIESTERASE TM_0186-RELATED"/>
    <property type="match status" value="1"/>
</dbReference>
<evidence type="ECO:0000259" key="8">
    <source>
        <dbReference type="PROSITE" id="PS51832"/>
    </source>
</evidence>
<dbReference type="Gene3D" id="1.10.287.950">
    <property type="entry name" value="Methyl-accepting chemotaxis protein"/>
    <property type="match status" value="1"/>
</dbReference>
<evidence type="ECO:0000313" key="9">
    <source>
        <dbReference type="EMBL" id="PWJ91252.1"/>
    </source>
</evidence>
<dbReference type="SMART" id="SM01049">
    <property type="entry name" value="Cache_2"/>
    <property type="match status" value="1"/>
</dbReference>
<evidence type="ECO:0000256" key="4">
    <source>
        <dbReference type="ARBA" id="ARBA00022989"/>
    </source>
</evidence>
<name>A0AA45HIC0_9BACT</name>
<dbReference type="InterPro" id="IPR004010">
    <property type="entry name" value="Double_Cache_2"/>
</dbReference>
<dbReference type="PANTHER" id="PTHR45228:SF8">
    <property type="entry name" value="TWO-COMPONENT RESPONSE REGULATOR-RELATED"/>
    <property type="match status" value="1"/>
</dbReference>
<comment type="subcellular location">
    <subcellularLocation>
        <location evidence="1">Cell membrane</location>
        <topology evidence="1">Multi-pass membrane protein</topology>
    </subcellularLocation>
</comment>
<gene>
    <name evidence="9" type="ORF">C7380_11160</name>
</gene>
<keyword evidence="2" id="KW-1003">Cell membrane</keyword>
<dbReference type="InterPro" id="IPR003607">
    <property type="entry name" value="HD/PDEase_dom"/>
</dbReference>
<evidence type="ECO:0000256" key="3">
    <source>
        <dbReference type="ARBA" id="ARBA00022692"/>
    </source>
</evidence>
<accession>A0AA45HIC0</accession>
<feature type="coiled-coil region" evidence="6">
    <location>
        <begin position="263"/>
        <end position="322"/>
    </location>
</feature>
<dbReference type="EMBL" id="QGGI01000011">
    <property type="protein sequence ID" value="PWJ91252.1"/>
    <property type="molecule type" value="Genomic_DNA"/>
</dbReference>
<sequence>MKNKSTLKYFFIILIIIVTYSIISLIANYFSIMNMAYEERKRELINLVDLVDNVFEYHINLVKNDIITYEEAKLRLYDLIQDINYEDSNYIFTLNLNGEVEIPFTKYEKGDNLLNSQDINGKYLIKSFIDIVKNHDEGYLEYYWENPANGQIENKLSYVRIIKELNWFFGTGIYLDDLQKKVNQQFISESIYLLLFLILLIIIIFIVYKKQQKNLKLLLEKINNYSEKNLETDFYINSNDEIELISMKLNKMADNINLLINSLEVKNQENSVLNEKLIENENKLLKNNEELKSANEEMYAINEELEQSYTEINILINKIENLILVMYLNYENVEDFFLNIFYILEQFITEFDYGAILLKKNDKIEFLETIGHDKELLNSIYLNSKKIKLYEEVIEIESLKLYEDKFDEETIKIINKAIKPHRRTLIIPIKSKNKLYGNIGLDISSDKKESEFSRISIDFSKYFASLIQLYLTIQEYNDEINTSYLSFARKLADLAESYDDETGNHILRVGKLAGFIAQKMGLNVKKIKEIEDFAPLHDIGKIYISKEILKKPGKLTSEEWKEMKKHTSYSYRLLGGDKHFETALNISLYHHEKYKGGGYPFNISGEKIPIEASIVSLVDVYDALRSKRPYKEAYTHEESLKIIFDGTQRTKSSDFDPKILKVLKQYEKEIKELWDKLN</sequence>
<dbReference type="SUPFAM" id="SSF109604">
    <property type="entry name" value="HD-domain/PDEase-like"/>
    <property type="match status" value="1"/>
</dbReference>
<dbReference type="RefSeq" id="WP_109605075.1">
    <property type="nucleotide sequence ID" value="NZ_QGGI01000011.1"/>
</dbReference>
<evidence type="ECO:0000256" key="5">
    <source>
        <dbReference type="ARBA" id="ARBA00023136"/>
    </source>
</evidence>
<evidence type="ECO:0000256" key="6">
    <source>
        <dbReference type="SAM" id="Coils"/>
    </source>
</evidence>
<evidence type="ECO:0000256" key="2">
    <source>
        <dbReference type="ARBA" id="ARBA00022475"/>
    </source>
</evidence>
<feature type="transmembrane region" description="Helical" evidence="7">
    <location>
        <begin position="190"/>
        <end position="208"/>
    </location>
</feature>
<dbReference type="InterPro" id="IPR037522">
    <property type="entry name" value="HD_GYP_dom"/>
</dbReference>
<proteinExistence type="predicted"/>
<feature type="domain" description="HD-GYP" evidence="8">
    <location>
        <begin position="480"/>
        <end position="678"/>
    </location>
</feature>
<dbReference type="Pfam" id="PF08269">
    <property type="entry name" value="dCache_2"/>
    <property type="match status" value="1"/>
</dbReference>
<dbReference type="AlphaFoldDB" id="A0AA45HIC0"/>
<keyword evidence="6" id="KW-0175">Coiled coil</keyword>
<dbReference type="Proteomes" id="UP000245921">
    <property type="component" value="Unassembled WGS sequence"/>
</dbReference>
<reference evidence="9 10" key="1">
    <citation type="submission" date="2018-05" db="EMBL/GenBank/DDBJ databases">
        <title>Genomic Encyclopedia of Type Strains, Phase IV (KMG-IV): sequencing the most valuable type-strain genomes for metagenomic binning, comparative biology and taxonomic classification.</title>
        <authorList>
            <person name="Goeker M."/>
        </authorList>
    </citation>
    <scope>NUCLEOTIDE SEQUENCE [LARGE SCALE GENOMIC DNA]</scope>
    <source>
        <strain evidence="9 10">DSM 24906</strain>
    </source>
</reference>
<dbReference type="Pfam" id="PF13487">
    <property type="entry name" value="HD_5"/>
    <property type="match status" value="1"/>
</dbReference>
<organism evidence="9 10">
    <name type="scientific">Oceanotoga teriensis</name>
    <dbReference type="NCBI Taxonomy" id="515440"/>
    <lineage>
        <taxon>Bacteria</taxon>
        <taxon>Thermotogati</taxon>
        <taxon>Thermotogota</taxon>
        <taxon>Thermotogae</taxon>
        <taxon>Petrotogales</taxon>
        <taxon>Petrotogaceae</taxon>
        <taxon>Oceanotoga</taxon>
    </lineage>
</organism>
<keyword evidence="5 7" id="KW-0472">Membrane</keyword>
<keyword evidence="4 7" id="KW-1133">Transmembrane helix</keyword>
<evidence type="ECO:0000256" key="1">
    <source>
        <dbReference type="ARBA" id="ARBA00004651"/>
    </source>
</evidence>
<keyword evidence="10" id="KW-1185">Reference proteome</keyword>
<evidence type="ECO:0000313" key="10">
    <source>
        <dbReference type="Proteomes" id="UP000245921"/>
    </source>
</evidence>
<dbReference type="Gene3D" id="1.10.3210.10">
    <property type="entry name" value="Hypothetical protein af1432"/>
    <property type="match status" value="1"/>
</dbReference>
<evidence type="ECO:0000256" key="7">
    <source>
        <dbReference type="SAM" id="Phobius"/>
    </source>
</evidence>
<comment type="caution">
    <text evidence="9">The sequence shown here is derived from an EMBL/GenBank/DDBJ whole genome shotgun (WGS) entry which is preliminary data.</text>
</comment>
<dbReference type="SMART" id="SM00471">
    <property type="entry name" value="HDc"/>
    <property type="match status" value="1"/>
</dbReference>
<keyword evidence="3 7" id="KW-0812">Transmembrane</keyword>
<dbReference type="CDD" id="cd00077">
    <property type="entry name" value="HDc"/>
    <property type="match status" value="1"/>
</dbReference>
<dbReference type="InterPro" id="IPR052020">
    <property type="entry name" value="Cyclic_di-GMP/3'3'-cGAMP_PDE"/>
</dbReference>
<dbReference type="Gene3D" id="3.30.450.20">
    <property type="entry name" value="PAS domain"/>
    <property type="match status" value="1"/>
</dbReference>
<dbReference type="GO" id="GO:0005886">
    <property type="term" value="C:plasma membrane"/>
    <property type="evidence" value="ECO:0007669"/>
    <property type="project" value="UniProtKB-SubCell"/>
</dbReference>
<dbReference type="InterPro" id="IPR033480">
    <property type="entry name" value="sCache_2"/>
</dbReference>